<dbReference type="InterPro" id="IPR009014">
    <property type="entry name" value="Transketo_C/PFOR_II"/>
</dbReference>
<dbReference type="SUPFAM" id="SSF52922">
    <property type="entry name" value="TK C-terminal domain-like"/>
    <property type="match status" value="1"/>
</dbReference>
<dbReference type="Pfam" id="PF09363">
    <property type="entry name" value="XFP_C"/>
    <property type="match status" value="2"/>
</dbReference>
<keyword evidence="8" id="KW-1185">Reference proteome</keyword>
<dbReference type="PANTHER" id="PTHR31273:SF1">
    <property type="entry name" value="PHOSPHOKETOLASE-RELATED"/>
    <property type="match status" value="1"/>
</dbReference>
<feature type="domain" description="Xylulose 5-phosphate/Fructose 6-phosphate phosphoketolase N-terminal" evidence="6">
    <location>
        <begin position="25"/>
        <end position="185"/>
    </location>
</feature>
<dbReference type="Gene3D" id="3.40.50.920">
    <property type="match status" value="1"/>
</dbReference>
<dbReference type="STRING" id="1263082.A0A068REY9"/>
<evidence type="ECO:0000256" key="4">
    <source>
        <dbReference type="ARBA" id="ARBA00023239"/>
    </source>
</evidence>
<dbReference type="InterPro" id="IPR029061">
    <property type="entry name" value="THDP-binding"/>
</dbReference>
<dbReference type="Pfam" id="PF03894">
    <property type="entry name" value="XFP"/>
    <property type="match status" value="1"/>
</dbReference>
<keyword evidence="3" id="KW-0786">Thiamine pyrophosphate</keyword>
<comment type="similarity">
    <text evidence="2">Belongs to the XFP family.</text>
</comment>
<protein>
    <submittedName>
        <fullName evidence="7">Phosphoketolase</fullName>
    </submittedName>
</protein>
<dbReference type="InterPro" id="IPR018970">
    <property type="entry name" value="Xul5P/Fru6P_PKetolase_N"/>
</dbReference>
<name>A0A068REY9_9FUNG</name>
<feature type="domain" description="Xylulose 5-phosphate/Fructose 6-phosphate phosphoketolase C-terminal" evidence="5">
    <location>
        <begin position="608"/>
        <end position="736"/>
    </location>
</feature>
<reference evidence="7" key="1">
    <citation type="submission" date="2013-08" db="EMBL/GenBank/DDBJ databases">
        <title>Gene expansion shapes genome architecture in the human pathogen Lichtheimia corymbifera: an evolutionary genomics analysis in the ancient terrestrial Mucorales (Mucoromycotina).</title>
        <authorList>
            <person name="Schwartze V.U."/>
            <person name="Winter S."/>
            <person name="Shelest E."/>
            <person name="Marcet-Houben M."/>
            <person name="Horn F."/>
            <person name="Wehner S."/>
            <person name="Hoffmann K."/>
            <person name="Riege K."/>
            <person name="Sammeth M."/>
            <person name="Nowrousian M."/>
            <person name="Valiante V."/>
            <person name="Linde J."/>
            <person name="Jacobsen I.D."/>
            <person name="Marz M."/>
            <person name="Brakhage A.A."/>
            <person name="Gabaldon T."/>
            <person name="Bocker S."/>
            <person name="Voigt K."/>
        </authorList>
    </citation>
    <scope>NUCLEOTIDE SEQUENCE [LARGE SCALE GENOMIC DNA]</scope>
    <source>
        <strain evidence="7">FSU 9682</strain>
    </source>
</reference>
<dbReference type="GO" id="GO:0016832">
    <property type="term" value="F:aldehyde-lyase activity"/>
    <property type="evidence" value="ECO:0007669"/>
    <property type="project" value="InterPro"/>
</dbReference>
<evidence type="ECO:0000313" key="8">
    <source>
        <dbReference type="Proteomes" id="UP000027586"/>
    </source>
</evidence>
<feature type="domain" description="Xylulose 5-phosphate/Fructose 6-phosphate phosphoketolase C-terminal" evidence="5">
    <location>
        <begin position="755"/>
        <end position="830"/>
    </location>
</feature>
<dbReference type="PROSITE" id="PS60002">
    <property type="entry name" value="PHOSPHOKETOLASE_1"/>
    <property type="match status" value="1"/>
</dbReference>
<proteinExistence type="inferred from homology"/>
<dbReference type="EMBL" id="CBTN010000002">
    <property type="protein sequence ID" value="CDH48738.1"/>
    <property type="molecule type" value="Genomic_DNA"/>
</dbReference>
<evidence type="ECO:0000256" key="3">
    <source>
        <dbReference type="ARBA" id="ARBA00023052"/>
    </source>
</evidence>
<gene>
    <name evidence="7" type="ORF">LCOR_00509.1</name>
</gene>
<accession>A0A068REY9</accession>
<comment type="cofactor">
    <cofactor evidence="1">
        <name>thiamine diphosphate</name>
        <dbReference type="ChEBI" id="CHEBI:58937"/>
    </cofactor>
</comment>
<dbReference type="InterPro" id="IPR019790">
    <property type="entry name" value="Xul5P/Fru6P_PKetolase_CS"/>
</dbReference>
<keyword evidence="4" id="KW-0456">Lyase</keyword>
<dbReference type="SUPFAM" id="SSF52518">
    <property type="entry name" value="Thiamin diphosphate-binding fold (THDP-binding)"/>
    <property type="match status" value="2"/>
</dbReference>
<sequence>MSSSTSDIQSPAVVQLDIHKVDKKTIEPYILMQRAANYLAGAMIFLQSNFLLERKLKPEDIKPRLLGHWGTCPGINLVYAHCTRLIKEKSLPMILVTGPGHGAPANLANLFLEHSITRYYSDYTYDRQGIERLLKGFSWPSGFPSHTNSEVPGQIHEGGELGYALAVSFGAVLDNPDLIATCLVGGKYIHWIWGKMVLTFVSVDGESETGPTATSWHAYKFIDPAVSGAVLPILHLNGYKISGPTLYGCMSTEELVALFTGYGYQVRIVGEHLDDIQQDMAVSMEWAIGEIQRIQRAAREHGGKNRIYRPRWPMLILRSPKGWTGPKEAHGKAIEGTYHAHQVPLPKAKQDEEELEKLQEWLQAYHPKQLFDERGQPIKTIQDCFPDDDLRMGMRKETHQGTYKPLVLPDWKEFVYDKTGEQSSMDLAGAYLAKVIEQNRHSFRIFSPDELTSNKLTRVLDVTNRTMEWDRDLVGKGGQIIEVLSEHICQGLLQGYTLTGRTGLFPSYEAFLGIVTTMVIQYSKFLKLGQETLWKQPLPSLNYIESSTLWRQEHNGFSHQNPAFLNNLMNLKSNMIRIYLPPDGNCMLTTIDHCLKSTGYINLIVSAKNPTPIWLTSAAEVEEHCRAGVSVWPKYSTDGGKDPDVVLVGCGVETTYEVVAAAALLRRDCPELRVRVVNVTDLMVLGMTHSHRLVQNEFDAIFTPDKPIIFNFHGYPSAIKSLAYDRVDNRRMKVVCIIRLGFQVTFLDSFIDSFFHKHGYNEEGTTTTPFQMLIDNGCSRYDIAIDALHSLSPKDTQEVAIKTRTLISNYRHDIHQHEKYSVATDVDPEDDLLKVFDCHK</sequence>
<dbReference type="Pfam" id="PF09364">
    <property type="entry name" value="XFP_N"/>
    <property type="match status" value="2"/>
</dbReference>
<dbReference type="VEuPathDB" id="FungiDB:LCOR_00509.1"/>
<dbReference type="GO" id="GO:0005975">
    <property type="term" value="P:carbohydrate metabolic process"/>
    <property type="evidence" value="ECO:0007669"/>
    <property type="project" value="InterPro"/>
</dbReference>
<evidence type="ECO:0000259" key="6">
    <source>
        <dbReference type="Pfam" id="PF09364"/>
    </source>
</evidence>
<feature type="domain" description="Xylulose 5-phosphate/Fructose 6-phosphate phosphoketolase N-terminal" evidence="6">
    <location>
        <begin position="197"/>
        <end position="401"/>
    </location>
</feature>
<evidence type="ECO:0000256" key="2">
    <source>
        <dbReference type="ARBA" id="ARBA00005623"/>
    </source>
</evidence>
<dbReference type="InterPro" id="IPR018969">
    <property type="entry name" value="Xul5P/Fru6P_PKetolase_C"/>
</dbReference>
<dbReference type="InterPro" id="IPR005593">
    <property type="entry name" value="Xul5P/Fru6P_PKetolase"/>
</dbReference>
<evidence type="ECO:0000259" key="5">
    <source>
        <dbReference type="Pfam" id="PF09363"/>
    </source>
</evidence>
<evidence type="ECO:0000256" key="1">
    <source>
        <dbReference type="ARBA" id="ARBA00001964"/>
    </source>
</evidence>
<evidence type="ECO:0000313" key="7">
    <source>
        <dbReference type="EMBL" id="CDH48738.1"/>
    </source>
</evidence>
<dbReference type="OrthoDB" id="2532903at2759"/>
<dbReference type="PANTHER" id="PTHR31273">
    <property type="entry name" value="PHOSPHOKETOLASE-RELATED"/>
    <property type="match status" value="1"/>
</dbReference>
<comment type="caution">
    <text evidence="7">The sequence shown here is derived from an EMBL/GenBank/DDBJ whole genome shotgun (WGS) entry which is preliminary data.</text>
</comment>
<dbReference type="AlphaFoldDB" id="A0A068REY9"/>
<dbReference type="Gene3D" id="3.40.50.970">
    <property type="match status" value="3"/>
</dbReference>
<dbReference type="PIRSF" id="PIRSF017245">
    <property type="entry name" value="Phosphoketolase"/>
    <property type="match status" value="1"/>
</dbReference>
<dbReference type="Proteomes" id="UP000027586">
    <property type="component" value="Unassembled WGS sequence"/>
</dbReference>
<organism evidence="7 8">
    <name type="scientific">Lichtheimia corymbifera JMRC:FSU:9682</name>
    <dbReference type="NCBI Taxonomy" id="1263082"/>
    <lineage>
        <taxon>Eukaryota</taxon>
        <taxon>Fungi</taxon>
        <taxon>Fungi incertae sedis</taxon>
        <taxon>Mucoromycota</taxon>
        <taxon>Mucoromycotina</taxon>
        <taxon>Mucoromycetes</taxon>
        <taxon>Mucorales</taxon>
        <taxon>Lichtheimiaceae</taxon>
        <taxon>Lichtheimia</taxon>
    </lineage>
</organism>